<keyword evidence="2" id="KW-1185">Reference proteome</keyword>
<sequence length="265" mass="30222">MAEIPPATLEAPRLPLELERNIFEMAALSFRSSIPLYLQVAHRIHEWIEPILYNTLIIEWPRRPQMNEHIPTPADCRTVEFLASNVRQLNVYGSFPDDQLYALLNACKGARDIALWVPFPRPDLVPLLHAIPLERLSVEPRYLFGGVLRMDFTHFAALTHLDIRNAAFNDWRLYSGLAHAPALTHLSFRDKFQSSVLRGALAHCTKLRALGIIWSPSRRAVDVKEGEVVDARLFMVVCDALEEWEIGARGGRDIWARAEPFIAKK</sequence>
<protein>
    <submittedName>
        <fullName evidence="1">Uncharacterized protein</fullName>
    </submittedName>
</protein>
<dbReference type="SUPFAM" id="SSF52047">
    <property type="entry name" value="RNI-like"/>
    <property type="match status" value="1"/>
</dbReference>
<dbReference type="Gene3D" id="3.80.10.10">
    <property type="entry name" value="Ribonuclease Inhibitor"/>
    <property type="match status" value="1"/>
</dbReference>
<dbReference type="Proteomes" id="UP001215598">
    <property type="component" value="Unassembled WGS sequence"/>
</dbReference>
<reference evidence="1" key="1">
    <citation type="submission" date="2023-03" db="EMBL/GenBank/DDBJ databases">
        <title>Massive genome expansion in bonnet fungi (Mycena s.s.) driven by repeated elements and novel gene families across ecological guilds.</title>
        <authorList>
            <consortium name="Lawrence Berkeley National Laboratory"/>
            <person name="Harder C.B."/>
            <person name="Miyauchi S."/>
            <person name="Viragh M."/>
            <person name="Kuo A."/>
            <person name="Thoen E."/>
            <person name="Andreopoulos B."/>
            <person name="Lu D."/>
            <person name="Skrede I."/>
            <person name="Drula E."/>
            <person name="Henrissat B."/>
            <person name="Morin E."/>
            <person name="Kohler A."/>
            <person name="Barry K."/>
            <person name="LaButti K."/>
            <person name="Morin E."/>
            <person name="Salamov A."/>
            <person name="Lipzen A."/>
            <person name="Mereny Z."/>
            <person name="Hegedus B."/>
            <person name="Baldrian P."/>
            <person name="Stursova M."/>
            <person name="Weitz H."/>
            <person name="Taylor A."/>
            <person name="Grigoriev I.V."/>
            <person name="Nagy L.G."/>
            <person name="Martin F."/>
            <person name="Kauserud H."/>
        </authorList>
    </citation>
    <scope>NUCLEOTIDE SEQUENCE</scope>
    <source>
        <strain evidence="1">CBHHK182m</strain>
    </source>
</reference>
<dbReference type="EMBL" id="JARKIB010000005">
    <property type="protein sequence ID" value="KAJ7779619.1"/>
    <property type="molecule type" value="Genomic_DNA"/>
</dbReference>
<comment type="caution">
    <text evidence="1">The sequence shown here is derived from an EMBL/GenBank/DDBJ whole genome shotgun (WGS) entry which is preliminary data.</text>
</comment>
<organism evidence="1 2">
    <name type="scientific">Mycena metata</name>
    <dbReference type="NCBI Taxonomy" id="1033252"/>
    <lineage>
        <taxon>Eukaryota</taxon>
        <taxon>Fungi</taxon>
        <taxon>Dikarya</taxon>
        <taxon>Basidiomycota</taxon>
        <taxon>Agaricomycotina</taxon>
        <taxon>Agaricomycetes</taxon>
        <taxon>Agaricomycetidae</taxon>
        <taxon>Agaricales</taxon>
        <taxon>Marasmiineae</taxon>
        <taxon>Mycenaceae</taxon>
        <taxon>Mycena</taxon>
    </lineage>
</organism>
<accession>A0AAD7K737</accession>
<name>A0AAD7K737_9AGAR</name>
<proteinExistence type="predicted"/>
<evidence type="ECO:0000313" key="2">
    <source>
        <dbReference type="Proteomes" id="UP001215598"/>
    </source>
</evidence>
<gene>
    <name evidence="1" type="ORF">B0H16DRAFT_1682996</name>
</gene>
<dbReference type="AlphaFoldDB" id="A0AAD7K737"/>
<dbReference type="InterPro" id="IPR032675">
    <property type="entry name" value="LRR_dom_sf"/>
</dbReference>
<evidence type="ECO:0000313" key="1">
    <source>
        <dbReference type="EMBL" id="KAJ7779619.1"/>
    </source>
</evidence>